<sequence>MKKYILIFSCSNRGLIPYINIINISKKSENRIIAPYVTVFTRIVGPSYFSIRESLYGSSQGVSVSGLEFTFGRKVFSMLMLGLLQGSIPQTSLIGNKFPITGKNRGNSPFFNGLKLLLVIVISIHVPTAWSKLTGNFNRNIREEKFQRTGKDLKISTM</sequence>
<dbReference type="EMBL" id="FOKY01000020">
    <property type="protein sequence ID" value="SFB91590.1"/>
    <property type="molecule type" value="Genomic_DNA"/>
</dbReference>
<proteinExistence type="predicted"/>
<reference evidence="2" key="1">
    <citation type="submission" date="2016-10" db="EMBL/GenBank/DDBJ databases">
        <authorList>
            <person name="Varghese N."/>
            <person name="Submissions S."/>
        </authorList>
    </citation>
    <scope>NUCLEOTIDE SEQUENCE [LARGE SCALE GENOMIC DNA]</scope>
    <source>
        <strain evidence="2">ATCC 43811</strain>
    </source>
</reference>
<name>A0A1I1F347_BREAD</name>
<protein>
    <submittedName>
        <fullName evidence="1">Uncharacterized protein</fullName>
    </submittedName>
</protein>
<dbReference type="RefSeq" id="WP_092319865.1">
    <property type="nucleotide sequence ID" value="NZ_FOKY01000020.1"/>
</dbReference>
<evidence type="ECO:0000313" key="1">
    <source>
        <dbReference type="EMBL" id="SFB91590.1"/>
    </source>
</evidence>
<dbReference type="AlphaFoldDB" id="A0A1I1F347"/>
<evidence type="ECO:0000313" key="2">
    <source>
        <dbReference type="Proteomes" id="UP000240042"/>
    </source>
</evidence>
<gene>
    <name evidence="1" type="ORF">SAMN02745150_01306</name>
</gene>
<keyword evidence="2" id="KW-1185">Reference proteome</keyword>
<dbReference type="Proteomes" id="UP000240042">
    <property type="component" value="Unassembled WGS sequence"/>
</dbReference>
<accession>A0A1I1F347</accession>
<organism evidence="1 2">
    <name type="scientific">Brevinema andersonii</name>
    <dbReference type="NCBI Taxonomy" id="34097"/>
    <lineage>
        <taxon>Bacteria</taxon>
        <taxon>Pseudomonadati</taxon>
        <taxon>Spirochaetota</taxon>
        <taxon>Spirochaetia</taxon>
        <taxon>Brevinematales</taxon>
        <taxon>Brevinemataceae</taxon>
        <taxon>Brevinema</taxon>
    </lineage>
</organism>